<gene>
    <name evidence="1" type="ORF">KIMC2_20540</name>
</gene>
<proteinExistence type="predicted"/>
<evidence type="ECO:0000313" key="2">
    <source>
        <dbReference type="Proteomes" id="UP001321804"/>
    </source>
</evidence>
<reference evidence="1 2" key="1">
    <citation type="journal article" date="2023" name="Microbiol. Spectr.">
        <title>Symbiosis of Carpenter Bees with Uncharacterized Lactic Acid Bacteria Showing NAD Auxotrophy.</title>
        <authorList>
            <person name="Kawasaki S."/>
            <person name="Ozawa K."/>
            <person name="Mori T."/>
            <person name="Yamamoto A."/>
            <person name="Ito M."/>
            <person name="Ohkuma M."/>
            <person name="Sakamoto M."/>
            <person name="Matsutani M."/>
        </authorList>
    </citation>
    <scope>NUCLEOTIDE SEQUENCE [LARGE SCALE GENOMIC DNA]</scope>
    <source>
        <strain evidence="1 2">KimC2</strain>
    </source>
</reference>
<dbReference type="EMBL" id="AP026801">
    <property type="protein sequence ID" value="BDR57492.1"/>
    <property type="molecule type" value="Genomic_DNA"/>
</dbReference>
<dbReference type="AlphaFoldDB" id="A0AAU9DKW4"/>
<accession>A0AAU9DKW4</accession>
<evidence type="ECO:0000313" key="1">
    <source>
        <dbReference type="EMBL" id="BDR57492.1"/>
    </source>
</evidence>
<sequence length="91" mass="10038">MDGTPLSDQEFNSLKIELNKNKTPYEAQLVLAGAGNIGTLPLTRDDGTQLEIEIFYGDEIAGGRSEYEVVNQITFNHLPTTQPKATDRHCS</sequence>
<organism evidence="1 2">
    <name type="scientific">Xylocopilactobacillus apis</name>
    <dbReference type="NCBI Taxonomy" id="2932183"/>
    <lineage>
        <taxon>Bacteria</taxon>
        <taxon>Bacillati</taxon>
        <taxon>Bacillota</taxon>
        <taxon>Bacilli</taxon>
        <taxon>Lactobacillales</taxon>
        <taxon>Lactobacillaceae</taxon>
        <taxon>Xylocopilactobacillus</taxon>
    </lineage>
</organism>
<name>A0AAU9DKW4_9LACO</name>
<dbReference type="KEGG" id="xak:KIMC2_20540"/>
<keyword evidence="2" id="KW-1185">Reference proteome</keyword>
<dbReference type="Proteomes" id="UP001321804">
    <property type="component" value="Chromosome"/>
</dbReference>
<protein>
    <submittedName>
        <fullName evidence="1">Uncharacterized protein</fullName>
    </submittedName>
</protein>